<accession>A0A2D4L5M9</accession>
<evidence type="ECO:0000313" key="2">
    <source>
        <dbReference type="EMBL" id="LAB16292.1"/>
    </source>
</evidence>
<reference evidence="2" key="1">
    <citation type="submission" date="2017-07" db="EMBL/GenBank/DDBJ databases">
        <authorList>
            <person name="Mikheyev A."/>
            <person name="Grau M."/>
        </authorList>
    </citation>
    <scope>NUCLEOTIDE SEQUENCE</scope>
    <source>
        <tissue evidence="2">Venom_gland</tissue>
    </source>
</reference>
<name>A0A2D4L5M9_9SAUR</name>
<feature type="region of interest" description="Disordered" evidence="1">
    <location>
        <begin position="1"/>
        <end position="36"/>
    </location>
</feature>
<feature type="compositionally biased region" description="Basic and acidic residues" evidence="1">
    <location>
        <begin position="23"/>
        <end position="32"/>
    </location>
</feature>
<reference evidence="2" key="2">
    <citation type="submission" date="2017-11" db="EMBL/GenBank/DDBJ databases">
        <title>Coralsnake Venomics: Analyses of Venom Gland Transcriptomes and Proteomes of Six Brazilian Taxa.</title>
        <authorList>
            <person name="Aird S.D."/>
            <person name="Jorge da Silva N."/>
            <person name="Qiu L."/>
            <person name="Villar-Briones A."/>
            <person name="Aparecida-Saddi V."/>
            <person name="Campos-Telles M.P."/>
            <person name="Grau M."/>
            <person name="Mikheyev A.S."/>
        </authorList>
    </citation>
    <scope>NUCLEOTIDE SEQUENCE</scope>
    <source>
        <tissue evidence="2">Venom_gland</tissue>
    </source>
</reference>
<protein>
    <submittedName>
        <fullName evidence="2">Uncharacterized protein</fullName>
    </submittedName>
</protein>
<organism evidence="2">
    <name type="scientific">Micrurus paraensis</name>
    <dbReference type="NCBI Taxonomy" id="1970185"/>
    <lineage>
        <taxon>Eukaryota</taxon>
        <taxon>Metazoa</taxon>
        <taxon>Chordata</taxon>
        <taxon>Craniata</taxon>
        <taxon>Vertebrata</taxon>
        <taxon>Euteleostomi</taxon>
        <taxon>Lepidosauria</taxon>
        <taxon>Squamata</taxon>
        <taxon>Bifurcata</taxon>
        <taxon>Unidentata</taxon>
        <taxon>Episquamata</taxon>
        <taxon>Toxicofera</taxon>
        <taxon>Serpentes</taxon>
        <taxon>Colubroidea</taxon>
        <taxon>Elapidae</taxon>
        <taxon>Elapinae</taxon>
        <taxon>Micrurus</taxon>
    </lineage>
</organism>
<feature type="region of interest" description="Disordered" evidence="1">
    <location>
        <begin position="63"/>
        <end position="124"/>
    </location>
</feature>
<dbReference type="EMBL" id="IACL01122312">
    <property type="protein sequence ID" value="LAB16292.1"/>
    <property type="molecule type" value="Transcribed_RNA"/>
</dbReference>
<feature type="compositionally biased region" description="Polar residues" evidence="1">
    <location>
        <begin position="99"/>
        <end position="117"/>
    </location>
</feature>
<feature type="compositionally biased region" description="Polar residues" evidence="1">
    <location>
        <begin position="63"/>
        <end position="82"/>
    </location>
</feature>
<sequence>MVQQTEDIMPRPLPKLPAKKTKHQEEQEDVHKPAWGVSSSPWVTLAYALYQIKEMVQLSKTNQALENQPLQNASSNHDSTPDSPLDRRPDGSVVEPSIPTATLESHPSSVPSESRAQSLERRHE</sequence>
<dbReference type="AlphaFoldDB" id="A0A2D4L5M9"/>
<proteinExistence type="predicted"/>
<evidence type="ECO:0000256" key="1">
    <source>
        <dbReference type="SAM" id="MobiDB-lite"/>
    </source>
</evidence>